<dbReference type="Proteomes" id="UP000321800">
    <property type="component" value="Unassembled WGS sequence"/>
</dbReference>
<evidence type="ECO:0000313" key="5">
    <source>
        <dbReference type="Proteomes" id="UP000321800"/>
    </source>
</evidence>
<dbReference type="GO" id="GO:0006310">
    <property type="term" value="P:DNA recombination"/>
    <property type="evidence" value="ECO:0007669"/>
    <property type="project" value="UniProtKB-KW"/>
</dbReference>
<reference evidence="4 5" key="1">
    <citation type="submission" date="2019-07" db="EMBL/GenBank/DDBJ databases">
        <title>Whole genome shotgun sequence of Acetobacter tropicalis NBRC 16470.</title>
        <authorList>
            <person name="Hosoyama A."/>
            <person name="Uohara A."/>
            <person name="Ohji S."/>
            <person name="Ichikawa N."/>
        </authorList>
    </citation>
    <scope>NUCLEOTIDE SEQUENCE [LARGE SCALE GENOMIC DNA]</scope>
    <source>
        <strain evidence="4 5">NBRC 16470</strain>
    </source>
</reference>
<comment type="caution">
    <text evidence="4">The sequence shown here is derived from an EMBL/GenBank/DDBJ whole genome shotgun (WGS) entry which is preliminary data.</text>
</comment>
<accession>A0A511FME5</accession>
<dbReference type="GO" id="GO:0015074">
    <property type="term" value="P:DNA integration"/>
    <property type="evidence" value="ECO:0007669"/>
    <property type="project" value="UniProtKB-KW"/>
</dbReference>
<dbReference type="InterPro" id="IPR002104">
    <property type="entry name" value="Integrase_catalytic"/>
</dbReference>
<protein>
    <submittedName>
        <fullName evidence="4">Integrase</fullName>
    </submittedName>
</protein>
<feature type="domain" description="Tyr recombinase" evidence="3">
    <location>
        <begin position="223"/>
        <end position="390"/>
    </location>
</feature>
<evidence type="ECO:0000256" key="2">
    <source>
        <dbReference type="ARBA" id="ARBA00023172"/>
    </source>
</evidence>
<dbReference type="PANTHER" id="PTHR30349:SF94">
    <property type="entry name" value="INTEGRASE_RECOMBINASE HI_1414-RELATED"/>
    <property type="match status" value="1"/>
</dbReference>
<dbReference type="GO" id="GO:0003677">
    <property type="term" value="F:DNA binding"/>
    <property type="evidence" value="ECO:0007669"/>
    <property type="project" value="InterPro"/>
</dbReference>
<dbReference type="AlphaFoldDB" id="A0A511FME5"/>
<dbReference type="SUPFAM" id="SSF56349">
    <property type="entry name" value="DNA breaking-rejoining enzymes"/>
    <property type="match status" value="1"/>
</dbReference>
<name>A0A511FME5_9PROT</name>
<dbReference type="InterPro" id="IPR011010">
    <property type="entry name" value="DNA_brk_join_enz"/>
</dbReference>
<keyword evidence="1" id="KW-0229">DNA integration</keyword>
<dbReference type="PANTHER" id="PTHR30349">
    <property type="entry name" value="PHAGE INTEGRASE-RELATED"/>
    <property type="match status" value="1"/>
</dbReference>
<dbReference type="CDD" id="cd00796">
    <property type="entry name" value="INT_Rci_Hp1_C"/>
    <property type="match status" value="1"/>
</dbReference>
<evidence type="ECO:0000259" key="3">
    <source>
        <dbReference type="PROSITE" id="PS51898"/>
    </source>
</evidence>
<evidence type="ECO:0000313" key="4">
    <source>
        <dbReference type="EMBL" id="GEL49857.1"/>
    </source>
</evidence>
<dbReference type="InterPro" id="IPR013762">
    <property type="entry name" value="Integrase-like_cat_sf"/>
</dbReference>
<keyword evidence="2" id="KW-0233">DNA recombination</keyword>
<dbReference type="Pfam" id="PF00589">
    <property type="entry name" value="Phage_integrase"/>
    <property type="match status" value="1"/>
</dbReference>
<dbReference type="EMBL" id="BJVR01000005">
    <property type="protein sequence ID" value="GEL49857.1"/>
    <property type="molecule type" value="Genomic_DNA"/>
</dbReference>
<evidence type="ECO:0000256" key="1">
    <source>
        <dbReference type="ARBA" id="ARBA00022908"/>
    </source>
</evidence>
<dbReference type="InterPro" id="IPR050090">
    <property type="entry name" value="Tyrosine_recombinase_XerCD"/>
</dbReference>
<dbReference type="PROSITE" id="PS51898">
    <property type="entry name" value="TYR_RECOMBINASE"/>
    <property type="match status" value="1"/>
</dbReference>
<proteinExistence type="predicted"/>
<dbReference type="Gene3D" id="1.10.443.10">
    <property type="entry name" value="Intergrase catalytic core"/>
    <property type="match status" value="1"/>
</dbReference>
<sequence>MHFGYAMSIYKRNDTGMWFVQVRRKGFPPLNRSFAKKSDATMWERNVLAEIDACKANPHRVFDYTKFTTVETPNFEVFEVGMNAEIVEFDERGNEIRRETEVRKDRPYPLWSCVDRYIEEELHKFKSHKSMFDRLNMWKNSEFGQESLYDILPEMLFRWMKNRKKKDGTPASASTVRNDLFQLSSLYETARKPTTKGGWNITDLKNPVKDILLPPPPNARQRRLNRTEEHDLFSALSDSPRSHEIIPFVIIALATGMRKSEILETTVREIVDGQQGYSIQKQDTKNGHPRLIHLSENATASVLQLMQGKRHEDRLFSMSESDVSNEWTRARERAGCKDLRLHDIRHEAISRLADVGLSIGALASMSGHRTAQTLLKYVNASETDIREKLSKISKNQ</sequence>
<organism evidence="4 5">
    <name type="scientific">Acetobacter tropicalis</name>
    <dbReference type="NCBI Taxonomy" id="104102"/>
    <lineage>
        <taxon>Bacteria</taxon>
        <taxon>Pseudomonadati</taxon>
        <taxon>Pseudomonadota</taxon>
        <taxon>Alphaproteobacteria</taxon>
        <taxon>Acetobacterales</taxon>
        <taxon>Acetobacteraceae</taxon>
        <taxon>Acetobacter</taxon>
    </lineage>
</organism>
<gene>
    <name evidence="4" type="ORF">ATR01nite_09320</name>
</gene>